<organism evidence="2 3">
    <name type="scientific">Beauveria brongniartii RCEF 3172</name>
    <dbReference type="NCBI Taxonomy" id="1081107"/>
    <lineage>
        <taxon>Eukaryota</taxon>
        <taxon>Fungi</taxon>
        <taxon>Dikarya</taxon>
        <taxon>Ascomycota</taxon>
        <taxon>Pezizomycotina</taxon>
        <taxon>Sordariomycetes</taxon>
        <taxon>Hypocreomycetidae</taxon>
        <taxon>Hypocreales</taxon>
        <taxon>Cordycipitaceae</taxon>
        <taxon>Beauveria</taxon>
        <taxon>Beauveria brongniartii</taxon>
    </lineage>
</organism>
<keyword evidence="3" id="KW-1185">Reference proteome</keyword>
<dbReference type="EMBL" id="AZHA01000025">
    <property type="protein sequence ID" value="OAA38719.1"/>
    <property type="molecule type" value="Genomic_DNA"/>
</dbReference>
<feature type="compositionally biased region" description="Pro residues" evidence="1">
    <location>
        <begin position="133"/>
        <end position="143"/>
    </location>
</feature>
<accession>A0A167AAU4</accession>
<evidence type="ECO:0000256" key="1">
    <source>
        <dbReference type="SAM" id="MobiDB-lite"/>
    </source>
</evidence>
<proteinExistence type="predicted"/>
<dbReference type="AlphaFoldDB" id="A0A167AAU4"/>
<evidence type="ECO:0000313" key="2">
    <source>
        <dbReference type="EMBL" id="OAA38719.1"/>
    </source>
</evidence>
<feature type="region of interest" description="Disordered" evidence="1">
    <location>
        <begin position="1"/>
        <end position="21"/>
    </location>
</feature>
<feature type="compositionally biased region" description="Polar residues" evidence="1">
    <location>
        <begin position="1"/>
        <end position="11"/>
    </location>
</feature>
<reference evidence="2 3" key="1">
    <citation type="journal article" date="2016" name="Genome Biol. Evol.">
        <title>Divergent and convergent evolution of fungal pathogenicity.</title>
        <authorList>
            <person name="Shang Y."/>
            <person name="Xiao G."/>
            <person name="Zheng P."/>
            <person name="Cen K."/>
            <person name="Zhan S."/>
            <person name="Wang C."/>
        </authorList>
    </citation>
    <scope>NUCLEOTIDE SEQUENCE [LARGE SCALE GENOMIC DNA]</scope>
    <source>
        <strain evidence="2 3">RCEF 3172</strain>
    </source>
</reference>
<sequence length="191" mass="20315">MIGNAGTNLSGETEAARVQADQPNHLPRLLLELHHNMTRDSLFARALYSEAGRLPGKTLFARLLLSQQKAEGRGRRQLGEELPAVKEATLVVQGSTLLPTHIAPARACSSSTTAQDMVRQPDRDGRDVRTLPPDTPPRVPQPPSHRAACSCAAPCATTSTPLSRPGGGAHVMMTLKDAQGKPGPHGVGTRM</sequence>
<name>A0A167AAU4_9HYPO</name>
<comment type="caution">
    <text evidence="2">The sequence shown here is derived from an EMBL/GenBank/DDBJ whole genome shotgun (WGS) entry which is preliminary data.</text>
</comment>
<protein>
    <submittedName>
        <fullName evidence="2">Uncharacterized protein</fullName>
    </submittedName>
</protein>
<evidence type="ECO:0000313" key="3">
    <source>
        <dbReference type="Proteomes" id="UP000076863"/>
    </source>
</evidence>
<feature type="compositionally biased region" description="Basic and acidic residues" evidence="1">
    <location>
        <begin position="119"/>
        <end position="129"/>
    </location>
</feature>
<gene>
    <name evidence="2" type="ORF">BBO_06966</name>
</gene>
<dbReference type="Proteomes" id="UP000076863">
    <property type="component" value="Unassembled WGS sequence"/>
</dbReference>
<feature type="region of interest" description="Disordered" evidence="1">
    <location>
        <begin position="106"/>
        <end position="146"/>
    </location>
</feature>